<sequence>MSRVYKKPTVIRVLTKDLPPPQSALKRPRTLRPSSLNIKPHNLIRLPRRSRSNPYPNRNQERNTLIEIKLEDIRPLEKGSETPSSVFTRGRVEPSEETVYVNETDEAKKNKSRKRCVFTKNTCLFCMVAAFGLIVIIALAAALGITVSNKNNSQITSTMTTATTTTATTTTSTTSTTTTTTTTSTTSTSTTSTTTTTTTATTTTTTTATTATTTTATTTTKTTKTTATTTTATTTTATTTTSTTTSETSDTIETDTISDSIILSTIKSSSTTVATSEANAISDSNLKLKTITESDWTISM</sequence>
<reference evidence="3" key="1">
    <citation type="submission" date="2021-02" db="EMBL/GenBank/DDBJ databases">
        <authorList>
            <person name="Nowell W R."/>
        </authorList>
    </citation>
    <scope>NUCLEOTIDE SEQUENCE</scope>
</reference>
<comment type="caution">
    <text evidence="3">The sequence shown here is derived from an EMBL/GenBank/DDBJ whole genome shotgun (WGS) entry which is preliminary data.</text>
</comment>
<accession>A0A814WAN4</accession>
<protein>
    <submittedName>
        <fullName evidence="3">Uncharacterized protein</fullName>
    </submittedName>
</protein>
<feature type="region of interest" description="Disordered" evidence="1">
    <location>
        <begin position="163"/>
        <end position="197"/>
    </location>
</feature>
<dbReference type="AlphaFoldDB" id="A0A814WAN4"/>
<feature type="transmembrane region" description="Helical" evidence="2">
    <location>
        <begin position="123"/>
        <end position="145"/>
    </location>
</feature>
<name>A0A814WAN4_9BILA</name>
<dbReference type="Proteomes" id="UP000663860">
    <property type="component" value="Unassembled WGS sequence"/>
</dbReference>
<evidence type="ECO:0000313" key="4">
    <source>
        <dbReference type="Proteomes" id="UP000663860"/>
    </source>
</evidence>
<keyword evidence="2" id="KW-0812">Transmembrane</keyword>
<evidence type="ECO:0000256" key="2">
    <source>
        <dbReference type="SAM" id="Phobius"/>
    </source>
</evidence>
<keyword evidence="2" id="KW-1133">Transmembrane helix</keyword>
<gene>
    <name evidence="3" type="ORF">IZO911_LOCUS28329</name>
</gene>
<evidence type="ECO:0000313" key="3">
    <source>
        <dbReference type="EMBL" id="CAF1196087.1"/>
    </source>
</evidence>
<organism evidence="3 4">
    <name type="scientific">Adineta steineri</name>
    <dbReference type="NCBI Taxonomy" id="433720"/>
    <lineage>
        <taxon>Eukaryota</taxon>
        <taxon>Metazoa</taxon>
        <taxon>Spiralia</taxon>
        <taxon>Gnathifera</taxon>
        <taxon>Rotifera</taxon>
        <taxon>Eurotatoria</taxon>
        <taxon>Bdelloidea</taxon>
        <taxon>Adinetida</taxon>
        <taxon>Adinetidae</taxon>
        <taxon>Adineta</taxon>
    </lineage>
</organism>
<evidence type="ECO:0000256" key="1">
    <source>
        <dbReference type="SAM" id="MobiDB-lite"/>
    </source>
</evidence>
<proteinExistence type="predicted"/>
<keyword evidence="2" id="KW-0472">Membrane</keyword>
<dbReference type="EMBL" id="CAJNOE010000401">
    <property type="protein sequence ID" value="CAF1196087.1"/>
    <property type="molecule type" value="Genomic_DNA"/>
</dbReference>